<gene>
    <name evidence="2" type="ORF">FHS09_001190</name>
</gene>
<reference evidence="2 3" key="1">
    <citation type="submission" date="2020-08" db="EMBL/GenBank/DDBJ databases">
        <title>Genomic Encyclopedia of Type Strains, Phase III (KMG-III): the genomes of soil and plant-associated and newly described type strains.</title>
        <authorList>
            <person name="Whitman W."/>
        </authorList>
    </citation>
    <scope>NUCLEOTIDE SEQUENCE [LARGE SCALE GENOMIC DNA]</scope>
    <source>
        <strain evidence="2 3">CECT 8799</strain>
    </source>
</reference>
<evidence type="ECO:0000313" key="3">
    <source>
        <dbReference type="Proteomes" id="UP000535937"/>
    </source>
</evidence>
<comment type="caution">
    <text evidence="2">The sequence shown here is derived from an EMBL/GenBank/DDBJ whole genome shotgun (WGS) entry which is preliminary data.</text>
</comment>
<feature type="signal peptide" evidence="1">
    <location>
        <begin position="1"/>
        <end position="28"/>
    </location>
</feature>
<keyword evidence="3" id="KW-1185">Reference proteome</keyword>
<accession>A0A7W4W9Y1</accession>
<dbReference type="CDD" id="cd14789">
    <property type="entry name" value="Tiki"/>
    <property type="match status" value="1"/>
</dbReference>
<dbReference type="RefSeq" id="WP_246394574.1">
    <property type="nucleotide sequence ID" value="NZ_JACHWZ010000004.1"/>
</dbReference>
<evidence type="ECO:0008006" key="4">
    <source>
        <dbReference type="Google" id="ProtNLM"/>
    </source>
</evidence>
<proteinExistence type="predicted"/>
<dbReference type="InterPro" id="IPR002816">
    <property type="entry name" value="TraB/PrgY/GumN_fam"/>
</dbReference>
<organism evidence="2 3">
    <name type="scientific">Microbulbifer rhizosphaerae</name>
    <dbReference type="NCBI Taxonomy" id="1562603"/>
    <lineage>
        <taxon>Bacteria</taxon>
        <taxon>Pseudomonadati</taxon>
        <taxon>Pseudomonadota</taxon>
        <taxon>Gammaproteobacteria</taxon>
        <taxon>Cellvibrionales</taxon>
        <taxon>Microbulbiferaceae</taxon>
        <taxon>Microbulbifer</taxon>
    </lineage>
</organism>
<evidence type="ECO:0000313" key="2">
    <source>
        <dbReference type="EMBL" id="MBB3060375.1"/>
    </source>
</evidence>
<feature type="chain" id="PRO_5031061198" description="TraB family protein" evidence="1">
    <location>
        <begin position="29"/>
        <end position="300"/>
    </location>
</feature>
<protein>
    <recommendedName>
        <fullName evidence="4">TraB family protein</fullName>
    </recommendedName>
</protein>
<dbReference type="Proteomes" id="UP000535937">
    <property type="component" value="Unassembled WGS sequence"/>
</dbReference>
<dbReference type="PANTHER" id="PTHR40590">
    <property type="entry name" value="CYTOPLASMIC PROTEIN-RELATED"/>
    <property type="match status" value="1"/>
</dbReference>
<dbReference type="InterPro" id="IPR047111">
    <property type="entry name" value="YbaP-like"/>
</dbReference>
<dbReference type="PANTHER" id="PTHR40590:SF1">
    <property type="entry name" value="CYTOPLASMIC PROTEIN"/>
    <property type="match status" value="1"/>
</dbReference>
<dbReference type="EMBL" id="JACHWZ010000004">
    <property type="protein sequence ID" value="MBB3060375.1"/>
    <property type="molecule type" value="Genomic_DNA"/>
</dbReference>
<dbReference type="Pfam" id="PF01963">
    <property type="entry name" value="TraB_PrgY_gumN"/>
    <property type="match status" value="1"/>
</dbReference>
<name>A0A7W4W9Y1_9GAMM</name>
<evidence type="ECO:0000256" key="1">
    <source>
        <dbReference type="SAM" id="SignalP"/>
    </source>
</evidence>
<keyword evidence="1" id="KW-0732">Signal</keyword>
<dbReference type="AlphaFoldDB" id="A0A7W4W9Y1"/>
<sequence>MTNSRQFRCLPQLFLSFFLLFATSLASAANDRGVFWQAEKNGHRVYLLGSVHLATADFYPLRKQIEQAYADSAALVVEADVLAAESDAALQQQIMQESLYPTGRSLRDDLSPDVYRKLQDWLRSRQLPEPLFVRQRPAIAMITLSMVEMQSQGLDPSLGIDRHFLQQAKRDKKTIVELEGVLQQLQLLNSLENPDLLLRQTLEQLEEIETFVPRMTGAWKKGDTEQLYQLVIGEGLAENPEFQPLYETLFFQRNRAMADKIVRTSENHDSLFVIVGAGHLVGKESVVELLQKKGFKLQRL</sequence>